<keyword evidence="12" id="KW-0645">Protease</keyword>
<evidence type="ECO:0000259" key="10">
    <source>
        <dbReference type="PROSITE" id="PS50835"/>
    </source>
</evidence>
<protein>
    <recommendedName>
        <fullName evidence="2">alpha-amylase</fullName>
        <ecNumber evidence="2">3.2.1.1</ecNumber>
    </recommendedName>
    <alternativeName>
        <fullName evidence="6">1,4-alpha-D-glucan glucanohydrolase</fullName>
    </alternativeName>
</protein>
<evidence type="ECO:0000256" key="9">
    <source>
        <dbReference type="SAM" id="SignalP"/>
    </source>
</evidence>
<feature type="domain" description="Fibronectin type-III" evidence="11">
    <location>
        <begin position="1404"/>
        <end position="1495"/>
    </location>
</feature>
<dbReference type="GO" id="GO:0004556">
    <property type="term" value="F:alpha-amylase activity"/>
    <property type="evidence" value="ECO:0007669"/>
    <property type="project" value="UniProtKB-EC"/>
</dbReference>
<dbReference type="InterPro" id="IPR013784">
    <property type="entry name" value="Carb-bd-like_fold"/>
</dbReference>
<comment type="catalytic activity">
    <reaction evidence="1">
        <text>Endohydrolysis of (1-&gt;4)-alpha-D-glucosidic linkages in polysaccharides containing three or more (1-&gt;4)-alpha-linked D-glucose units.</text>
        <dbReference type="EC" id="3.2.1.1"/>
    </reaction>
</comment>
<evidence type="ECO:0000256" key="4">
    <source>
        <dbReference type="ARBA" id="ARBA00023295"/>
    </source>
</evidence>
<dbReference type="EMBL" id="SOFD01000025">
    <property type="protein sequence ID" value="TFB77143.1"/>
    <property type="molecule type" value="Genomic_DNA"/>
</dbReference>
<dbReference type="SMART" id="SM00060">
    <property type="entry name" value="FN3"/>
    <property type="match status" value="6"/>
</dbReference>
<dbReference type="PANTHER" id="PTHR13817">
    <property type="entry name" value="TITIN"/>
    <property type="match status" value="1"/>
</dbReference>
<evidence type="ECO:0000313" key="15">
    <source>
        <dbReference type="Proteomes" id="UP000298252"/>
    </source>
</evidence>
<dbReference type="PANTHER" id="PTHR13817:SF73">
    <property type="entry name" value="FIBRONECTIN TYPE-III DOMAIN-CONTAINING PROTEIN"/>
    <property type="match status" value="1"/>
</dbReference>
<dbReference type="SUPFAM" id="SSF48726">
    <property type="entry name" value="Immunoglobulin"/>
    <property type="match status" value="1"/>
</dbReference>
<keyword evidence="9" id="KW-0732">Signal</keyword>
<dbReference type="InterPro" id="IPR008969">
    <property type="entry name" value="CarboxyPept-like_regulatory"/>
</dbReference>
<dbReference type="InterPro" id="IPR003961">
    <property type="entry name" value="FN3_dom"/>
</dbReference>
<dbReference type="EMBL" id="FNIB01000005">
    <property type="protein sequence ID" value="SDN38171.1"/>
    <property type="molecule type" value="Genomic_DNA"/>
</dbReference>
<keyword evidence="15" id="KW-1185">Reference proteome</keyword>
<dbReference type="SUPFAM" id="SSF49265">
    <property type="entry name" value="Fibronectin type III"/>
    <property type="match status" value="4"/>
</dbReference>
<dbReference type="InterPro" id="IPR050964">
    <property type="entry name" value="Striated_Muscle_Regulatory"/>
</dbReference>
<evidence type="ECO:0000313" key="13">
    <source>
        <dbReference type="EMBL" id="TFB77143.1"/>
    </source>
</evidence>
<dbReference type="GO" id="GO:0000272">
    <property type="term" value="P:polysaccharide catabolic process"/>
    <property type="evidence" value="ECO:0007669"/>
    <property type="project" value="UniProtKB-KW"/>
</dbReference>
<evidence type="ECO:0000259" key="11">
    <source>
        <dbReference type="PROSITE" id="PS50853"/>
    </source>
</evidence>
<evidence type="ECO:0000256" key="7">
    <source>
        <dbReference type="SAM" id="MobiDB-lite"/>
    </source>
</evidence>
<evidence type="ECO:0000256" key="3">
    <source>
        <dbReference type="ARBA" id="ARBA00022737"/>
    </source>
</evidence>
<dbReference type="EC" id="3.2.1.1" evidence="2"/>
<keyword evidence="12" id="KW-0121">Carboxypeptidase</keyword>
<keyword evidence="8" id="KW-1133">Transmembrane helix</keyword>
<sequence>MAKHLSIRGARSRAVAVSTSIALLFGLGFAAVGSASATEAPADTIVVAEPTPEPSATDAPAPAPATTDTPAPEAPESVEPRSEPSTAPSAEPIAEPSTQPSTEPSAETTEEATEAPNPAARAADEHAAPADGTAAIYGRLIDSVTKEPLVGFSVELARYNGETDALSRQKGTTDDAGAFAFIVTEATWYGVEASNDARGYVRAYSDDIDAVLGENFDVADIEIVRGAIISGTLTPPAGLASGFTTSISAVPVSGNTGYGYASVELTPGTPTQWHLAVLPGTYNVQFSGAYNATNALWWNSAGNVATQGASQSITVAVGDTVPGVDATLSYSDRLIRGTVVDDQGLPLVNVSVQARPASGSGNYTYGYTDDQGEYVIGNLAGGNYILQFIPRPGDGMSEFYDDAATSDLATPLAFVAGTARTYDNIDATIAPGYSISGTVQMPSIPNTYVSVVAESADGTVSDSSSWNSADSSYIIQNLAPGEYTLKFTVGSVVQYYGGDTKAEATVLTVPNVETADLVGIDVTIAVAVISGTIATAAGSYPQVEILSLDGAEVVATGYTGSGTYSVAVNPGSYMARVVENNTIGQYYNGVFTLEEATPIVVADGDIFAADFGLVGGTISGTVTADASVSGAVATLYRANNTLNSIRTVTLDDSGAYTFDGLTPDNYVIKVASGSTLLTERWFGPSGKKADATAIDLKANADHSSADIVLTEGGGLRGTITGLTTSSSANIYLYSPDNSWVTSAYAYSSDGSDARAWSLAGVPAGEYKVQLSSSGTTEWWKNATSLETATLITVTAGEWVENVDFAQSVSISGTVTSAVDGSAVANGSVYAYRAKESYSSYHAYSGSDGSYVFTDLPDGDYKLKFDGYSNAKPLSTQWYTNAADLDSATAITVVDGVPATNVDAALQPGIAISGTVTDAATGAPIANASISGWSNYSIVTDANGHYSSTVAAAGRYQFRVQSSTHVNPADVAFDVPAEGLPNADAQLVAGTVISGTVTAANNGVPLSNVTVFISSTSDNWWSYNSAYTDYSGNFTSQPLLPGSYYLRYENSQGQYVTQWFDNAASGAQSTAVNVGIDPVTSVDAQLTLGGAIVGTITGSDGQPIANARVGLATAPSQPAARTAGARVAGGELLGIETYTGSDGSYRLPTVEPGRYVLFVYENDHKTSWYNGQSTLDKATVIVVEAGENIEVDAAVEPLAENETALQPEQTLSTVFAVTQQPTDQSIESGNTANFTAFASGDPLPTVQWQTDASGEWADLFWQTSTTLNVTAPAASDAPVNYRAVFTQDGDTRTTESASLTALAPITAPDAPALPTLTNETYAGGTVSWAAPASNGADITGYTVKVYENLTLVRSIPTGVVLTSPIGGLANGTDYEVTVTANNSQGAGAESERATLSTVAFTVPNAPVAPTLVAVDSTQVTATWVAPTEDGGTPVTNYLVSLYQGDALVSTKTTDARTLTFTGLTRATAYTAGVVATNAIGSSAVSDRSAAVSTPATSPGAPTALNIGATSRSQIAVTWSAPEDDGGKSITGYTLKLYQGTELVNTEETDGQGFTFTGLTRATAYTFDVSATNSVGTGPGSERSTVATTLATVPDAAAAPTLVQASVSALDVTWTAPNNGGSALTGYTVRLFDGSTPVATKTTEATTVSFTGLTRGIAYTADVTAANTIGSGDASAKSKARTIPLAVPGVPDAPTLTALSATEIAMAWTTPVDDGGSAITGYRVNLYQGSALVSFQKTDADTLTFAFTGLTRATAYTAEVVALNAIGGQEASERSAAASTAATVPGLPTALKLAANSATEMTATWSAPADNGGLALTAYSVSVYQGSELIAEQTTDAATTTATFADLDAATDYTATVRATNAVGTSAHSADSGIVRTLPTDPIEADLTEDSKDEIVPSSIDLIQGESVTVSGLTPGEQYFAFFMSTPVPTSWQTASSTGTITVRVPTTLLKAHRIVVTNAAGVVVGWANVTISPVPQPAGTPGAPAGTGASTASEKKALAGTGTDPLPFTLLAGLVFALGAALLVAGRRRGRAGLVR</sequence>
<dbReference type="InterPro" id="IPR007110">
    <property type="entry name" value="Ig-like_dom"/>
</dbReference>
<proteinExistence type="predicted"/>
<feature type="domain" description="Fibronectin type-III" evidence="11">
    <location>
        <begin position="1785"/>
        <end position="1878"/>
    </location>
</feature>
<name>A0A4R8V3C4_9MICO</name>
<evidence type="ECO:0000256" key="8">
    <source>
        <dbReference type="SAM" id="Phobius"/>
    </source>
</evidence>
<evidence type="ECO:0000256" key="1">
    <source>
        <dbReference type="ARBA" id="ARBA00000548"/>
    </source>
</evidence>
<dbReference type="Pfam" id="PF00041">
    <property type="entry name" value="fn3"/>
    <property type="match status" value="6"/>
</dbReference>
<dbReference type="STRING" id="1424659.SAMN05216368_10593"/>
<dbReference type="Gene3D" id="2.60.40.1120">
    <property type="entry name" value="Carboxypeptidase-like, regulatory domain"/>
    <property type="match status" value="4"/>
</dbReference>
<feature type="region of interest" description="Disordered" evidence="7">
    <location>
        <begin position="49"/>
        <end position="128"/>
    </location>
</feature>
<dbReference type="SUPFAM" id="SSF49464">
    <property type="entry name" value="Carboxypeptidase regulatory domain-like"/>
    <property type="match status" value="1"/>
</dbReference>
<keyword evidence="8" id="KW-0472">Membrane</keyword>
<keyword evidence="4" id="KW-0326">Glycosidase</keyword>
<feature type="domain" description="Fibronectin type-III" evidence="11">
    <location>
        <begin position="1499"/>
        <end position="1590"/>
    </location>
</feature>
<feature type="compositionally biased region" description="Low complexity" evidence="7">
    <location>
        <begin position="1976"/>
        <end position="1991"/>
    </location>
</feature>
<dbReference type="InterPro" id="IPR036116">
    <property type="entry name" value="FN3_sf"/>
</dbReference>
<evidence type="ECO:0000256" key="2">
    <source>
        <dbReference type="ARBA" id="ARBA00012595"/>
    </source>
</evidence>
<reference evidence="12 14" key="1">
    <citation type="submission" date="2016-10" db="EMBL/GenBank/DDBJ databases">
        <authorList>
            <person name="Varghese N."/>
            <person name="Submissions S."/>
        </authorList>
    </citation>
    <scope>NUCLEOTIDE SEQUENCE [LARGE SCALE GENOMIC DNA]</scope>
    <source>
        <strain evidence="12 14">CGMCC 1.11215</strain>
    </source>
</reference>
<dbReference type="PROSITE" id="PS50853">
    <property type="entry name" value="FN3"/>
    <property type="match status" value="6"/>
</dbReference>
<dbReference type="Gene3D" id="2.60.40.10">
    <property type="entry name" value="Immunoglobulins"/>
    <property type="match status" value="8"/>
</dbReference>
<feature type="transmembrane region" description="Helical" evidence="8">
    <location>
        <begin position="2005"/>
        <end position="2025"/>
    </location>
</feature>
<feature type="domain" description="Fibronectin type-III" evidence="11">
    <location>
        <begin position="1309"/>
        <end position="1399"/>
    </location>
</feature>
<dbReference type="CDD" id="cd00063">
    <property type="entry name" value="FN3"/>
    <property type="match status" value="6"/>
</dbReference>
<keyword evidence="3" id="KW-0677">Repeat</keyword>
<gene>
    <name evidence="13" type="ORF">E3O21_09620</name>
    <name evidence="12" type="ORF">SAMN05216368_10593</name>
</gene>
<dbReference type="InterPro" id="IPR013783">
    <property type="entry name" value="Ig-like_fold"/>
</dbReference>
<accession>A0A4R8V3C4</accession>
<dbReference type="GO" id="GO:0004180">
    <property type="term" value="F:carboxypeptidase activity"/>
    <property type="evidence" value="ECO:0007669"/>
    <property type="project" value="UniProtKB-KW"/>
</dbReference>
<feature type="compositionally biased region" description="Low complexity" evidence="7">
    <location>
        <begin position="94"/>
        <end position="107"/>
    </location>
</feature>
<reference evidence="13 15" key="2">
    <citation type="submission" date="2019-03" db="EMBL/GenBank/DDBJ databases">
        <title>Genomics of glacier-inhabiting Cryobacterium strains.</title>
        <authorList>
            <person name="Liu Q."/>
            <person name="Xin Y.-H."/>
        </authorList>
    </citation>
    <scope>NUCLEOTIDE SEQUENCE [LARGE SCALE GENOMIC DNA]</scope>
    <source>
        <strain evidence="13 15">Hh8</strain>
    </source>
</reference>
<evidence type="ECO:0000313" key="14">
    <source>
        <dbReference type="Proteomes" id="UP000199639"/>
    </source>
</evidence>
<keyword evidence="8" id="KW-0812">Transmembrane</keyword>
<feature type="region of interest" description="Disordered" evidence="7">
    <location>
        <begin position="1976"/>
        <end position="1997"/>
    </location>
</feature>
<evidence type="ECO:0000313" key="12">
    <source>
        <dbReference type="EMBL" id="SDN38171.1"/>
    </source>
</evidence>
<feature type="compositionally biased region" description="Low complexity" evidence="7">
    <location>
        <begin position="49"/>
        <end position="77"/>
    </location>
</feature>
<organism evidence="12 14">
    <name type="scientific">Cryobacterium flavum</name>
    <dbReference type="NCBI Taxonomy" id="1424659"/>
    <lineage>
        <taxon>Bacteria</taxon>
        <taxon>Bacillati</taxon>
        <taxon>Actinomycetota</taxon>
        <taxon>Actinomycetes</taxon>
        <taxon>Micrococcales</taxon>
        <taxon>Microbacteriaceae</taxon>
        <taxon>Cryobacterium</taxon>
    </lineage>
</organism>
<feature type="domain" description="Ig-like" evidence="10">
    <location>
        <begin position="1206"/>
        <end position="1299"/>
    </location>
</feature>
<feature type="domain" description="Fibronectin type-III" evidence="11">
    <location>
        <begin position="1688"/>
        <end position="1784"/>
    </location>
</feature>
<dbReference type="SUPFAM" id="SSF49452">
    <property type="entry name" value="Starch-binding domain-like"/>
    <property type="match status" value="2"/>
</dbReference>
<keyword evidence="5" id="KW-0624">Polysaccharide degradation</keyword>
<dbReference type="RefSeq" id="WP_092340302.1">
    <property type="nucleotide sequence ID" value="NZ_FNIB01000005.1"/>
</dbReference>
<keyword evidence="4" id="KW-0378">Hydrolase</keyword>
<dbReference type="InterPro" id="IPR036179">
    <property type="entry name" value="Ig-like_dom_sf"/>
</dbReference>
<evidence type="ECO:0000256" key="5">
    <source>
        <dbReference type="ARBA" id="ARBA00023326"/>
    </source>
</evidence>
<dbReference type="Pfam" id="PF13620">
    <property type="entry name" value="CarboxypepD_reg"/>
    <property type="match status" value="3"/>
</dbReference>
<dbReference type="GO" id="GO:0030246">
    <property type="term" value="F:carbohydrate binding"/>
    <property type="evidence" value="ECO:0007669"/>
    <property type="project" value="InterPro"/>
</dbReference>
<feature type="domain" description="Fibronectin type-III" evidence="11">
    <location>
        <begin position="1594"/>
        <end position="1683"/>
    </location>
</feature>
<dbReference type="SUPFAM" id="SSF49478">
    <property type="entry name" value="Cna protein B-type domain"/>
    <property type="match status" value="3"/>
</dbReference>
<keyword evidence="5" id="KW-0119">Carbohydrate metabolism</keyword>
<dbReference type="PROSITE" id="PS50835">
    <property type="entry name" value="IG_LIKE"/>
    <property type="match status" value="1"/>
</dbReference>
<feature type="chain" id="PRO_5039247556" description="alpha-amylase" evidence="9">
    <location>
        <begin position="31"/>
        <end position="2035"/>
    </location>
</feature>
<feature type="signal peptide" evidence="9">
    <location>
        <begin position="1"/>
        <end position="30"/>
    </location>
</feature>
<dbReference type="Proteomes" id="UP000199639">
    <property type="component" value="Unassembled WGS sequence"/>
</dbReference>
<dbReference type="Proteomes" id="UP000298252">
    <property type="component" value="Unassembled WGS sequence"/>
</dbReference>
<evidence type="ECO:0000256" key="6">
    <source>
        <dbReference type="ARBA" id="ARBA00030238"/>
    </source>
</evidence>